<evidence type="ECO:0008006" key="4">
    <source>
        <dbReference type="Google" id="ProtNLM"/>
    </source>
</evidence>
<gene>
    <name evidence="2" type="ORF">CBW46_008950</name>
</gene>
<evidence type="ECO:0000256" key="1">
    <source>
        <dbReference type="SAM" id="Phobius"/>
    </source>
</evidence>
<protein>
    <recommendedName>
        <fullName evidence="4">YtpI-like protein</fullName>
    </recommendedName>
</protein>
<feature type="transmembrane region" description="Helical" evidence="1">
    <location>
        <begin position="6"/>
        <end position="26"/>
    </location>
</feature>
<dbReference type="Proteomes" id="UP000214746">
    <property type="component" value="Unassembled WGS sequence"/>
</dbReference>
<organism evidence="2 3">
    <name type="scientific">Paenibacillus xerothermodurans</name>
    <dbReference type="NCBI Taxonomy" id="1977292"/>
    <lineage>
        <taxon>Bacteria</taxon>
        <taxon>Bacillati</taxon>
        <taxon>Bacillota</taxon>
        <taxon>Bacilli</taxon>
        <taxon>Bacillales</taxon>
        <taxon>Paenibacillaceae</taxon>
        <taxon>Paenibacillus</taxon>
    </lineage>
</organism>
<reference evidence="2" key="1">
    <citation type="submission" date="2018-06" db="EMBL/GenBank/DDBJ databases">
        <title>Paenibacillus xerothermodurans sp. nov. an extremely dry heat resistant spore forming bacterium isolated from the soil of Cape Canaveral, Florida.</title>
        <authorList>
            <person name="Seuylemezian A."/>
            <person name="Kaur N."/>
            <person name="Patil P."/>
            <person name="Patil P."/>
            <person name="Mayilraj S."/>
            <person name="Vaishampayan P."/>
        </authorList>
    </citation>
    <scope>NUCLEOTIDE SEQUENCE [LARGE SCALE GENOMIC DNA]</scope>
    <source>
        <strain evidence="2">ATCC 27380</strain>
    </source>
</reference>
<dbReference type="RefSeq" id="WP_089199660.1">
    <property type="nucleotide sequence ID" value="NZ_NHRJ02000003.1"/>
</dbReference>
<dbReference type="AlphaFoldDB" id="A0A2W1NRF6"/>
<keyword evidence="1" id="KW-0472">Membrane</keyword>
<keyword evidence="3" id="KW-1185">Reference proteome</keyword>
<dbReference type="OrthoDB" id="2990512at2"/>
<keyword evidence="1" id="KW-0812">Transmembrane</keyword>
<keyword evidence="1" id="KW-1133">Transmembrane helix</keyword>
<dbReference type="InterPro" id="IPR025618">
    <property type="entry name" value="YtpI"/>
</dbReference>
<comment type="caution">
    <text evidence="2">The sequence shown here is derived from an EMBL/GenBank/DDBJ whole genome shotgun (WGS) entry which is preliminary data.</text>
</comment>
<name>A0A2W1NRF6_PAEXE</name>
<feature type="transmembrane region" description="Helical" evidence="1">
    <location>
        <begin position="46"/>
        <end position="63"/>
    </location>
</feature>
<accession>A0A2W1NRF6</accession>
<sequence length="97" mass="10913">MLLALQALLLPILIFVPLCFSVYYSVRSRRSEDPKQRGLLTAKMNIAMGIMLVVIAVAQLFFVESSNTSRVFGTICVLLGLFNLFAGMRNYSQFSRM</sequence>
<proteinExistence type="predicted"/>
<evidence type="ECO:0000313" key="2">
    <source>
        <dbReference type="EMBL" id="PZE21463.1"/>
    </source>
</evidence>
<evidence type="ECO:0000313" key="3">
    <source>
        <dbReference type="Proteomes" id="UP000214746"/>
    </source>
</evidence>
<dbReference type="EMBL" id="NHRJ02000003">
    <property type="protein sequence ID" value="PZE21463.1"/>
    <property type="molecule type" value="Genomic_DNA"/>
</dbReference>
<dbReference type="Pfam" id="PF14007">
    <property type="entry name" value="YtpI"/>
    <property type="match status" value="1"/>
</dbReference>
<feature type="transmembrane region" description="Helical" evidence="1">
    <location>
        <begin position="69"/>
        <end position="88"/>
    </location>
</feature>